<comment type="caution">
    <text evidence="12">The sequence shown here is derived from an EMBL/GenBank/DDBJ whole genome shotgun (WGS) entry which is preliminary data.</text>
</comment>
<evidence type="ECO:0000313" key="13">
    <source>
        <dbReference type="Proteomes" id="UP000646548"/>
    </source>
</evidence>
<feature type="transmembrane region" description="Helical" evidence="11">
    <location>
        <begin position="65"/>
        <end position="88"/>
    </location>
</feature>
<dbReference type="Proteomes" id="UP000646548">
    <property type="component" value="Unassembled WGS sequence"/>
</dbReference>
<dbReference type="GO" id="GO:0015252">
    <property type="term" value="F:proton channel activity"/>
    <property type="evidence" value="ECO:0007669"/>
    <property type="project" value="InterPro"/>
</dbReference>
<keyword evidence="5 11" id="KW-0812">Transmembrane</keyword>
<organism evidence="12 13">
    <name type="scientific">Oryzias melastigma</name>
    <name type="common">Marine medaka</name>
    <dbReference type="NCBI Taxonomy" id="30732"/>
    <lineage>
        <taxon>Eukaryota</taxon>
        <taxon>Metazoa</taxon>
        <taxon>Chordata</taxon>
        <taxon>Craniata</taxon>
        <taxon>Vertebrata</taxon>
        <taxon>Euteleostomi</taxon>
        <taxon>Actinopterygii</taxon>
        <taxon>Neopterygii</taxon>
        <taxon>Teleostei</taxon>
        <taxon>Neoteleostei</taxon>
        <taxon>Acanthomorphata</taxon>
        <taxon>Ovalentaria</taxon>
        <taxon>Atherinomorphae</taxon>
        <taxon>Beloniformes</taxon>
        <taxon>Adrianichthyidae</taxon>
        <taxon>Oryziinae</taxon>
        <taxon>Oryzias</taxon>
    </lineage>
</organism>
<reference evidence="12" key="1">
    <citation type="journal article" name="BMC Genomics">
        <title>Long-read sequencing and de novo genome assembly of marine medaka (Oryzias melastigma).</title>
        <authorList>
            <person name="Liang P."/>
            <person name="Saqib H.S.A."/>
            <person name="Ni X."/>
            <person name="Shen Y."/>
        </authorList>
    </citation>
    <scope>NUCLEOTIDE SEQUENCE</scope>
    <source>
        <strain evidence="12">Bigg-433</strain>
    </source>
</reference>
<accession>A0A834CNR8</accession>
<evidence type="ECO:0000256" key="11">
    <source>
        <dbReference type="SAM" id="Phobius"/>
    </source>
</evidence>
<evidence type="ECO:0000256" key="7">
    <source>
        <dbReference type="ARBA" id="ARBA00022989"/>
    </source>
</evidence>
<evidence type="ECO:0000256" key="8">
    <source>
        <dbReference type="ARBA" id="ARBA00023065"/>
    </source>
</evidence>
<keyword evidence="4" id="KW-1003">Cell membrane</keyword>
<dbReference type="PANTHER" id="PTHR21522:SF35">
    <property type="entry name" value="PROTON CHANNEL OTOP2"/>
    <property type="match status" value="1"/>
</dbReference>
<name>A0A834CNR8_ORYME</name>
<evidence type="ECO:0000256" key="1">
    <source>
        <dbReference type="ARBA" id="ARBA00004651"/>
    </source>
</evidence>
<keyword evidence="6" id="KW-0375">Hydrogen ion transport</keyword>
<comment type="similarity">
    <text evidence="2">Belongs to the otopetrin family.</text>
</comment>
<dbReference type="EMBL" id="WKFB01000187">
    <property type="protein sequence ID" value="KAF6732484.1"/>
    <property type="molecule type" value="Genomic_DNA"/>
</dbReference>
<dbReference type="GO" id="GO:0005886">
    <property type="term" value="C:plasma membrane"/>
    <property type="evidence" value="ECO:0007669"/>
    <property type="project" value="UniProtKB-SubCell"/>
</dbReference>
<sequence length="145" mass="16035">MCFNPGYPCECLASGNLCEPCKMTAKDRDMEEAHLSNNINAAGQAASEPELNVSSEVGRDRGRSWGWMLSAFLCLNILILGCALVSGSASAHVKISTSDLQVYLIILLLLTSIWMIYYTIYMRRTENAVIYKDEHAGPIWLRAVA</sequence>
<comment type="subcellular location">
    <subcellularLocation>
        <location evidence="1">Cell membrane</location>
        <topology evidence="1">Multi-pass membrane protein</topology>
    </subcellularLocation>
</comment>
<evidence type="ECO:0000256" key="9">
    <source>
        <dbReference type="ARBA" id="ARBA00023136"/>
    </source>
</evidence>
<evidence type="ECO:0000256" key="4">
    <source>
        <dbReference type="ARBA" id="ARBA00022475"/>
    </source>
</evidence>
<evidence type="ECO:0000256" key="2">
    <source>
        <dbReference type="ARBA" id="ARBA00006513"/>
    </source>
</evidence>
<dbReference type="InterPro" id="IPR004878">
    <property type="entry name" value="Otopetrin"/>
</dbReference>
<keyword evidence="8" id="KW-0406">Ion transport</keyword>
<evidence type="ECO:0000313" key="12">
    <source>
        <dbReference type="EMBL" id="KAF6732484.1"/>
    </source>
</evidence>
<keyword evidence="10" id="KW-0407">Ion channel</keyword>
<protein>
    <submittedName>
        <fullName evidence="12">Otopetrin-2</fullName>
    </submittedName>
</protein>
<keyword evidence="7 11" id="KW-1133">Transmembrane helix</keyword>
<keyword evidence="3" id="KW-0813">Transport</keyword>
<proteinExistence type="inferred from homology"/>
<evidence type="ECO:0000256" key="5">
    <source>
        <dbReference type="ARBA" id="ARBA00022692"/>
    </source>
</evidence>
<dbReference type="PANTHER" id="PTHR21522">
    <property type="entry name" value="PROTON CHANNEL OTOP"/>
    <property type="match status" value="1"/>
</dbReference>
<evidence type="ECO:0000256" key="6">
    <source>
        <dbReference type="ARBA" id="ARBA00022781"/>
    </source>
</evidence>
<evidence type="ECO:0000256" key="3">
    <source>
        <dbReference type="ARBA" id="ARBA00022448"/>
    </source>
</evidence>
<evidence type="ECO:0000256" key="10">
    <source>
        <dbReference type="ARBA" id="ARBA00023303"/>
    </source>
</evidence>
<keyword evidence="9 11" id="KW-0472">Membrane</keyword>
<feature type="transmembrane region" description="Helical" evidence="11">
    <location>
        <begin position="100"/>
        <end position="120"/>
    </location>
</feature>
<gene>
    <name evidence="12" type="ORF">FQA47_009907</name>
</gene>
<dbReference type="AlphaFoldDB" id="A0A834CNR8"/>